<dbReference type="Proteomes" id="UP000238164">
    <property type="component" value="Chromosome 1"/>
</dbReference>
<reference evidence="3 4" key="1">
    <citation type="submission" date="2018-02" db="EMBL/GenBank/DDBJ databases">
        <authorList>
            <person name="Cohen D.B."/>
            <person name="Kent A.D."/>
        </authorList>
    </citation>
    <scope>NUCLEOTIDE SEQUENCE [LARGE SCALE GENOMIC DNA]</scope>
    <source>
        <strain evidence="3">1</strain>
    </source>
</reference>
<name>A0A2N9JLD1_9ACTN</name>
<accession>A0A2N9JLD1</accession>
<dbReference type="OrthoDB" id="9813321at2"/>
<dbReference type="EMBL" id="LT985188">
    <property type="protein sequence ID" value="SPD88850.1"/>
    <property type="molecule type" value="Genomic_DNA"/>
</dbReference>
<sequence length="117" mass="11945">MPTYQYRCLDCSNDLEVVQKFTDDALTVCPTCEGTLRKVFSPVGVVFKGSGFYATDNRSKGAQKSITSGEGGSHKELGGAQPHKEIAGGAADTAKGGGDAKPAAKAPKKPAAGTPAA</sequence>
<feature type="region of interest" description="Disordered" evidence="1">
    <location>
        <begin position="55"/>
        <end position="117"/>
    </location>
</feature>
<protein>
    <submittedName>
        <fullName evidence="3">FmdB family transcriptional regulator</fullName>
    </submittedName>
</protein>
<dbReference type="SMART" id="SM00834">
    <property type="entry name" value="CxxC_CXXC_SSSS"/>
    <property type="match status" value="1"/>
</dbReference>
<dbReference type="NCBIfam" id="TIGR02605">
    <property type="entry name" value="CxxC_CxxC_SSSS"/>
    <property type="match status" value="1"/>
</dbReference>
<gene>
    <name evidence="3" type="ORF">MPLG2_3820</name>
</gene>
<organism evidence="3 4">
    <name type="scientific">Micropruina glycogenica</name>
    <dbReference type="NCBI Taxonomy" id="75385"/>
    <lineage>
        <taxon>Bacteria</taxon>
        <taxon>Bacillati</taxon>
        <taxon>Actinomycetota</taxon>
        <taxon>Actinomycetes</taxon>
        <taxon>Propionibacteriales</taxon>
        <taxon>Nocardioidaceae</taxon>
        <taxon>Micropruina</taxon>
    </lineage>
</organism>
<keyword evidence="4" id="KW-1185">Reference proteome</keyword>
<dbReference type="KEGG" id="mgg:MPLG2_3820"/>
<dbReference type="PANTHER" id="PTHR34404">
    <property type="entry name" value="REGULATORY PROTEIN, FMDB FAMILY"/>
    <property type="match status" value="1"/>
</dbReference>
<evidence type="ECO:0000313" key="3">
    <source>
        <dbReference type="EMBL" id="SPD88850.1"/>
    </source>
</evidence>
<dbReference type="Pfam" id="PF09723">
    <property type="entry name" value="Zn_ribbon_8"/>
    <property type="match status" value="1"/>
</dbReference>
<feature type="compositionally biased region" description="Basic and acidic residues" evidence="1">
    <location>
        <begin position="72"/>
        <end position="86"/>
    </location>
</feature>
<feature type="compositionally biased region" description="Low complexity" evidence="1">
    <location>
        <begin position="87"/>
        <end position="117"/>
    </location>
</feature>
<evidence type="ECO:0000259" key="2">
    <source>
        <dbReference type="SMART" id="SM00834"/>
    </source>
</evidence>
<dbReference type="AlphaFoldDB" id="A0A2N9JLD1"/>
<feature type="domain" description="Putative regulatory protein FmdB zinc ribbon" evidence="2">
    <location>
        <begin position="1"/>
        <end position="41"/>
    </location>
</feature>
<dbReference type="InterPro" id="IPR013429">
    <property type="entry name" value="Regulatory_FmdB_Zinc_ribbon"/>
</dbReference>
<proteinExistence type="predicted"/>
<evidence type="ECO:0000256" key="1">
    <source>
        <dbReference type="SAM" id="MobiDB-lite"/>
    </source>
</evidence>
<dbReference type="PANTHER" id="PTHR34404:SF2">
    <property type="entry name" value="CONSERVED SERINE RICH PROTEIN"/>
    <property type="match status" value="1"/>
</dbReference>
<evidence type="ECO:0000313" key="4">
    <source>
        <dbReference type="Proteomes" id="UP000238164"/>
    </source>
</evidence>
<dbReference type="RefSeq" id="WP_105187265.1">
    <property type="nucleotide sequence ID" value="NZ_BAAAGO010000067.1"/>
</dbReference>